<gene>
    <name evidence="5" type="ORF">HU830_00970</name>
</gene>
<reference evidence="5 6" key="1">
    <citation type="submission" date="2020-06" db="EMBL/GenBank/DDBJ databases">
        <authorList>
            <person name="Kang J."/>
        </authorList>
    </citation>
    <scope>NUCLEOTIDE SEQUENCE [LARGE SCALE GENOMIC DNA]</scope>
    <source>
        <strain evidence="5 6">DCY120</strain>
    </source>
</reference>
<dbReference type="PANTHER" id="PTHR43270">
    <property type="entry name" value="BETA-ALA-HIS DIPEPTIDASE"/>
    <property type="match status" value="1"/>
</dbReference>
<keyword evidence="6" id="KW-1185">Reference proteome</keyword>
<dbReference type="InterPro" id="IPR011650">
    <property type="entry name" value="Peptidase_M20_dimer"/>
</dbReference>
<dbReference type="InterPro" id="IPR051458">
    <property type="entry name" value="Cyt/Met_Dipeptidase"/>
</dbReference>
<keyword evidence="3 5" id="KW-0378">Hydrolase</keyword>
<dbReference type="Pfam" id="PF01546">
    <property type="entry name" value="Peptidase_M20"/>
    <property type="match status" value="1"/>
</dbReference>
<dbReference type="Gene3D" id="3.40.630.10">
    <property type="entry name" value="Zn peptidases"/>
    <property type="match status" value="1"/>
</dbReference>
<dbReference type="InterPro" id="IPR002933">
    <property type="entry name" value="Peptidase_M20"/>
</dbReference>
<dbReference type="GO" id="GO:0006508">
    <property type="term" value="P:proteolysis"/>
    <property type="evidence" value="ECO:0007669"/>
    <property type="project" value="UniProtKB-KW"/>
</dbReference>
<keyword evidence="1" id="KW-0645">Protease</keyword>
<dbReference type="PANTHER" id="PTHR43270:SF8">
    <property type="entry name" value="DI- AND TRIPEPTIDASE DUG2-RELATED"/>
    <property type="match status" value="1"/>
</dbReference>
<accession>A0A850R5A6</accession>
<evidence type="ECO:0000259" key="4">
    <source>
        <dbReference type="Pfam" id="PF07687"/>
    </source>
</evidence>
<organism evidence="5 6">
    <name type="scientific">Bombilactobacillus apium</name>
    <dbReference type="NCBI Taxonomy" id="2675299"/>
    <lineage>
        <taxon>Bacteria</taxon>
        <taxon>Bacillati</taxon>
        <taxon>Bacillota</taxon>
        <taxon>Bacilli</taxon>
        <taxon>Lactobacillales</taxon>
        <taxon>Lactobacillaceae</taxon>
        <taxon>Bombilactobacillus</taxon>
    </lineage>
</organism>
<dbReference type="Proteomes" id="UP000563523">
    <property type="component" value="Unassembled WGS sequence"/>
</dbReference>
<evidence type="ECO:0000313" key="5">
    <source>
        <dbReference type="EMBL" id="NVY95782.1"/>
    </source>
</evidence>
<dbReference type="AlphaFoldDB" id="A0A850R5A6"/>
<evidence type="ECO:0000313" key="6">
    <source>
        <dbReference type="Proteomes" id="UP000563523"/>
    </source>
</evidence>
<feature type="domain" description="Peptidase M20 dimerisation" evidence="4">
    <location>
        <begin position="190"/>
        <end position="341"/>
    </location>
</feature>
<dbReference type="GO" id="GO:0005829">
    <property type="term" value="C:cytosol"/>
    <property type="evidence" value="ECO:0007669"/>
    <property type="project" value="TreeGrafter"/>
</dbReference>
<evidence type="ECO:0000256" key="1">
    <source>
        <dbReference type="ARBA" id="ARBA00022670"/>
    </source>
</evidence>
<name>A0A850R5A6_9LACO</name>
<protein>
    <submittedName>
        <fullName evidence="5">M20/M25/M40 family metallo-hydrolase</fullName>
    </submittedName>
</protein>
<evidence type="ECO:0000256" key="2">
    <source>
        <dbReference type="ARBA" id="ARBA00022723"/>
    </source>
</evidence>
<dbReference type="GO" id="GO:0009089">
    <property type="term" value="P:lysine biosynthetic process via diaminopimelate"/>
    <property type="evidence" value="ECO:0007669"/>
    <property type="project" value="TreeGrafter"/>
</dbReference>
<dbReference type="EMBL" id="JABZEC010000001">
    <property type="protein sequence ID" value="NVY95782.1"/>
    <property type="molecule type" value="Genomic_DNA"/>
</dbReference>
<dbReference type="SUPFAM" id="SSF53187">
    <property type="entry name" value="Zn-dependent exopeptidases"/>
    <property type="match status" value="1"/>
</dbReference>
<dbReference type="GO" id="GO:0009014">
    <property type="term" value="F:succinyl-diaminopimelate desuccinylase activity"/>
    <property type="evidence" value="ECO:0007669"/>
    <property type="project" value="TreeGrafter"/>
</dbReference>
<dbReference type="GO" id="GO:0046872">
    <property type="term" value="F:metal ion binding"/>
    <property type="evidence" value="ECO:0007669"/>
    <property type="project" value="UniProtKB-KW"/>
</dbReference>
<evidence type="ECO:0000256" key="3">
    <source>
        <dbReference type="ARBA" id="ARBA00022801"/>
    </source>
</evidence>
<dbReference type="RefSeq" id="WP_176941952.1">
    <property type="nucleotide sequence ID" value="NZ_JABZEC010000001.1"/>
</dbReference>
<dbReference type="GO" id="GO:0008233">
    <property type="term" value="F:peptidase activity"/>
    <property type="evidence" value="ECO:0007669"/>
    <property type="project" value="UniProtKB-KW"/>
</dbReference>
<dbReference type="Gene3D" id="3.30.70.360">
    <property type="match status" value="1"/>
</dbReference>
<dbReference type="Pfam" id="PF07687">
    <property type="entry name" value="M20_dimer"/>
    <property type="match status" value="1"/>
</dbReference>
<sequence length="444" mass="48777">MVQVDDPLIQESFQNLAAYIALPSVSAKQQAQAETATYLCDLLTDLGAQVQVFSDYQAPLVIAQLTPQDPEKAKTTVLIYNHYDVQPEEPLELWQSDPFKLQQTAEKLIARGASDCKADLISRITALKLYRQKHGDWPCTVKFLLEGEEEVASEHLPEYLAQHGESLQADLVIWESGGKNDREQFSLTAGNKGILCFQITARSAAIDLHSSYAAVADGAAWRLVAALNTLRASDGTIQIPGFFDNVVSPTDQEEGYLKAAQTPDLTEQWGLTQALLKHKSVNDSLVFQPTINIEGLTSGWQGAGVKTITPKEATAKLEFRLVPNQDPEDLFKKLTCYLEDQGFADLQVDYLLGEKGYRSDLSQPIVQSLIQTAQACYGGPEQVEVLPSSAGTGPMEVVSRYAKAPIVSCGVSYAQAGNHAPNENIRIADYVQFINFFGQFLEQL</sequence>
<comment type="caution">
    <text evidence="5">The sequence shown here is derived from an EMBL/GenBank/DDBJ whole genome shotgun (WGS) entry which is preliminary data.</text>
</comment>
<keyword evidence="2" id="KW-0479">Metal-binding</keyword>
<proteinExistence type="predicted"/>